<evidence type="ECO:0000313" key="2">
    <source>
        <dbReference type="EMBL" id="KAK6313868.1"/>
    </source>
</evidence>
<name>A0AAN8LNQ8_9TELE</name>
<reference evidence="2 3" key="1">
    <citation type="submission" date="2021-04" db="EMBL/GenBank/DDBJ databases">
        <authorList>
            <person name="De Guttry C."/>
            <person name="Zahm M."/>
            <person name="Klopp C."/>
            <person name="Cabau C."/>
            <person name="Louis A."/>
            <person name="Berthelot C."/>
            <person name="Parey E."/>
            <person name="Roest Crollius H."/>
            <person name="Montfort J."/>
            <person name="Robinson-Rechavi M."/>
            <person name="Bucao C."/>
            <person name="Bouchez O."/>
            <person name="Gislard M."/>
            <person name="Lluch J."/>
            <person name="Milhes M."/>
            <person name="Lampietro C."/>
            <person name="Lopez Roques C."/>
            <person name="Donnadieu C."/>
            <person name="Braasch I."/>
            <person name="Desvignes T."/>
            <person name="Postlethwait J."/>
            <person name="Bobe J."/>
            <person name="Wedekind C."/>
            <person name="Guiguen Y."/>
        </authorList>
    </citation>
    <scope>NUCLEOTIDE SEQUENCE [LARGE SCALE GENOMIC DNA]</scope>
    <source>
        <strain evidence="2">Cs_M1</strain>
        <tissue evidence="2">Blood</tissue>
    </source>
</reference>
<feature type="region of interest" description="Disordered" evidence="1">
    <location>
        <begin position="61"/>
        <end position="83"/>
    </location>
</feature>
<sequence length="83" mass="9630">MWSRRENHNRVVPALSYCPSSSNKWRRKDTLNRAHCRAHVNNPNLPLITPETRSLRSIAAVDKREADRNNPALSPEVEEEEQI</sequence>
<protein>
    <submittedName>
        <fullName evidence="2">Uncharacterized protein</fullName>
    </submittedName>
</protein>
<dbReference type="EMBL" id="JAGTTL010000013">
    <property type="protein sequence ID" value="KAK6313868.1"/>
    <property type="molecule type" value="Genomic_DNA"/>
</dbReference>
<evidence type="ECO:0000256" key="1">
    <source>
        <dbReference type="SAM" id="MobiDB-lite"/>
    </source>
</evidence>
<gene>
    <name evidence="2" type="ORF">J4Q44_G00153270</name>
</gene>
<proteinExistence type="predicted"/>
<dbReference type="AlphaFoldDB" id="A0AAN8LNQ8"/>
<evidence type="ECO:0000313" key="3">
    <source>
        <dbReference type="Proteomes" id="UP001356427"/>
    </source>
</evidence>
<organism evidence="2 3">
    <name type="scientific">Coregonus suidteri</name>
    <dbReference type="NCBI Taxonomy" id="861788"/>
    <lineage>
        <taxon>Eukaryota</taxon>
        <taxon>Metazoa</taxon>
        <taxon>Chordata</taxon>
        <taxon>Craniata</taxon>
        <taxon>Vertebrata</taxon>
        <taxon>Euteleostomi</taxon>
        <taxon>Actinopterygii</taxon>
        <taxon>Neopterygii</taxon>
        <taxon>Teleostei</taxon>
        <taxon>Protacanthopterygii</taxon>
        <taxon>Salmoniformes</taxon>
        <taxon>Salmonidae</taxon>
        <taxon>Coregoninae</taxon>
        <taxon>Coregonus</taxon>
    </lineage>
</organism>
<accession>A0AAN8LNQ8</accession>
<comment type="caution">
    <text evidence="2">The sequence shown here is derived from an EMBL/GenBank/DDBJ whole genome shotgun (WGS) entry which is preliminary data.</text>
</comment>
<keyword evidence="3" id="KW-1185">Reference proteome</keyword>
<dbReference type="Proteomes" id="UP001356427">
    <property type="component" value="Unassembled WGS sequence"/>
</dbReference>